<reference evidence="1" key="1">
    <citation type="journal article" date="2021" name="Front. Microbiol.">
        <title>Presence and Characterization of a Novel cfr-Carrying Tn558 Transposon Derivative in Staphylococcus delphini Isolated From Retail Food.</title>
        <authorList>
            <person name="Zhang F."/>
            <person name="Wu S."/>
            <person name="Huang J."/>
            <person name="Yang R."/>
            <person name="Zhang J."/>
            <person name="Lei T."/>
            <person name="Dai J."/>
            <person name="Ding Y."/>
            <person name="Xue L."/>
            <person name="Wang J."/>
            <person name="Chen M."/>
            <person name="Wu Q."/>
        </authorList>
    </citation>
    <scope>NUCLEOTIDE SEQUENCE</scope>
    <source>
        <strain evidence="1">2794-1</strain>
    </source>
</reference>
<organism evidence="1 2">
    <name type="scientific">Staphylococcus delphini</name>
    <dbReference type="NCBI Taxonomy" id="53344"/>
    <lineage>
        <taxon>Bacteria</taxon>
        <taxon>Bacillati</taxon>
        <taxon>Bacillota</taxon>
        <taxon>Bacilli</taxon>
        <taxon>Bacillales</taxon>
        <taxon>Staphylococcaceae</taxon>
        <taxon>Staphylococcus</taxon>
        <taxon>Staphylococcus intermedius group</taxon>
    </lineage>
</organism>
<proteinExistence type="predicted"/>
<evidence type="ECO:0008006" key="3">
    <source>
        <dbReference type="Google" id="ProtNLM"/>
    </source>
</evidence>
<name>A0AAQ0D5B6_9STAP</name>
<evidence type="ECO:0000313" key="1">
    <source>
        <dbReference type="EMBL" id="QUM68459.1"/>
    </source>
</evidence>
<protein>
    <recommendedName>
        <fullName evidence="3">NERD domain-containing protein</fullName>
    </recommendedName>
</protein>
<dbReference type="RefSeq" id="WP_212574477.1">
    <property type="nucleotide sequence ID" value="NZ_CP063367.1"/>
</dbReference>
<evidence type="ECO:0000313" key="2">
    <source>
        <dbReference type="Proteomes" id="UP000675994"/>
    </source>
</evidence>
<dbReference type="EMBL" id="CP063367">
    <property type="protein sequence ID" value="QUM68459.1"/>
    <property type="molecule type" value="Genomic_DNA"/>
</dbReference>
<dbReference type="AlphaFoldDB" id="A0AAQ0D5B6"/>
<dbReference type="Proteomes" id="UP000675994">
    <property type="component" value="Chromosome"/>
</dbReference>
<gene>
    <name evidence="1" type="ORF">IPU22_07650</name>
</gene>
<sequence length="288" mass="33546">MSLLLWILVCILFILVLLALLRLKFYQHQLDVEAYTKKQLLNKISILKQERYPFKGRANTTTYHLNLRNTKQLLNQLLENFKSEDKITDFRIMTTSQIAPKNPLFSLVSEFDFIVVTNVGMIMINIKSLKSKTFYHFEGKAPTTDEHDLNQIVGHYIANQYHQQFQSALKTSYTFNEVITENKITYEFHEYDPYQLAEKASQNIQDAVEALVEVPVSTIGIIYCVDQLGERIEGDTKPYSRIYTSENEKDLQIAIQQLVDTSRTLLAHNKMQQIISAFENHHESHQLH</sequence>
<accession>A0AAQ0D5B6</accession>